<feature type="non-terminal residue" evidence="6">
    <location>
        <position position="1"/>
    </location>
</feature>
<evidence type="ECO:0000259" key="5">
    <source>
        <dbReference type="Pfam" id="PF02221"/>
    </source>
</evidence>
<dbReference type="Proteomes" id="UP000814243">
    <property type="component" value="Unassembled WGS sequence"/>
</dbReference>
<dbReference type="EMBL" id="JACEFF010000852">
    <property type="protein sequence ID" value="KAH9629795.1"/>
    <property type="molecule type" value="Genomic_DNA"/>
</dbReference>
<evidence type="ECO:0000256" key="2">
    <source>
        <dbReference type="ARBA" id="ARBA00006370"/>
    </source>
</evidence>
<reference evidence="6" key="1">
    <citation type="journal article" date="2021" name="G3 (Bethesda)">
        <title>Genome and transcriptome analysis of the beet armyworm Spodoptera exigua reveals targets for pest control. .</title>
        <authorList>
            <person name="Simon S."/>
            <person name="Breeschoten T."/>
            <person name="Jansen H.J."/>
            <person name="Dirks R.P."/>
            <person name="Schranz M.E."/>
            <person name="Ros V.I.D."/>
        </authorList>
    </citation>
    <scope>NUCLEOTIDE SEQUENCE</scope>
    <source>
        <strain evidence="6">TB_SE_WUR_2020</strain>
    </source>
</reference>
<accession>A0A922SA07</accession>
<keyword evidence="3" id="KW-0964">Secreted</keyword>
<feature type="chain" id="PRO_5037433471" description="MD-2-related lipid-recognition domain-containing protein" evidence="4">
    <location>
        <begin position="30"/>
        <end position="293"/>
    </location>
</feature>
<evidence type="ECO:0000256" key="3">
    <source>
        <dbReference type="ARBA" id="ARBA00022525"/>
    </source>
</evidence>
<dbReference type="FunFam" id="2.60.40.770:FF:000001">
    <property type="entry name" value="NPC intracellular cholesterol transporter 2"/>
    <property type="match status" value="2"/>
</dbReference>
<dbReference type="PANTHER" id="PTHR11306:SF36">
    <property type="entry name" value="NIEMANN-PICK TYPE C-2C-RELATED"/>
    <property type="match status" value="1"/>
</dbReference>
<dbReference type="InterPro" id="IPR039670">
    <property type="entry name" value="NPC2-like"/>
</dbReference>
<keyword evidence="4" id="KW-0732">Signal</keyword>
<dbReference type="GO" id="GO:0015918">
    <property type="term" value="P:sterol transport"/>
    <property type="evidence" value="ECO:0007669"/>
    <property type="project" value="InterPro"/>
</dbReference>
<evidence type="ECO:0000256" key="1">
    <source>
        <dbReference type="ARBA" id="ARBA00004613"/>
    </source>
</evidence>
<sequence>VSFSLCTSEQVNMLRVVAYVCALLALAHGQTTNVNQCTFHSGPLPIHTYIEGCVTPPCVFPQGQDAVVNIKFRAPRAVQSMTTHATAFLSILPIFYPLGEAAQTCNYLTNSSCPLEEGEEVQYSLNMFIEPAFPAVDGSLSVFMTKTLHFTGTFHSGPLPIHTYIEGCVTPPCVFPQVQDAVVNIKFRAPRAVQSMTTHATAFLSIFPVSYPLGEAAQTCNYLTNSSCPLEEGEEVQYSLNMFIEPSIPVGTSLPIELRIVDDNNNNLVCLRLPIIIAPPVSSNMLAGPAAGV</sequence>
<evidence type="ECO:0000313" key="7">
    <source>
        <dbReference type="Proteomes" id="UP000814243"/>
    </source>
</evidence>
<proteinExistence type="inferred from homology"/>
<comment type="caution">
    <text evidence="6">The sequence shown here is derived from an EMBL/GenBank/DDBJ whole genome shotgun (WGS) entry which is preliminary data.</text>
</comment>
<dbReference type="GO" id="GO:0005576">
    <property type="term" value="C:extracellular region"/>
    <property type="evidence" value="ECO:0007669"/>
    <property type="project" value="UniProtKB-SubCell"/>
</dbReference>
<name>A0A922SA07_SPOEX</name>
<organism evidence="6 7">
    <name type="scientific">Spodoptera exigua</name>
    <name type="common">Beet armyworm</name>
    <name type="synonym">Noctua fulgens</name>
    <dbReference type="NCBI Taxonomy" id="7107"/>
    <lineage>
        <taxon>Eukaryota</taxon>
        <taxon>Metazoa</taxon>
        <taxon>Ecdysozoa</taxon>
        <taxon>Arthropoda</taxon>
        <taxon>Hexapoda</taxon>
        <taxon>Insecta</taxon>
        <taxon>Pterygota</taxon>
        <taxon>Neoptera</taxon>
        <taxon>Endopterygota</taxon>
        <taxon>Lepidoptera</taxon>
        <taxon>Glossata</taxon>
        <taxon>Ditrysia</taxon>
        <taxon>Noctuoidea</taxon>
        <taxon>Noctuidae</taxon>
        <taxon>Amphipyrinae</taxon>
        <taxon>Spodoptera</taxon>
    </lineage>
</organism>
<evidence type="ECO:0000313" key="6">
    <source>
        <dbReference type="EMBL" id="KAH9629795.1"/>
    </source>
</evidence>
<dbReference type="GO" id="GO:0032934">
    <property type="term" value="F:sterol binding"/>
    <property type="evidence" value="ECO:0007669"/>
    <property type="project" value="InterPro"/>
</dbReference>
<dbReference type="PANTHER" id="PTHR11306">
    <property type="entry name" value="NIEMANN PICK TYPE C2 PROTEIN NPC2-RELATED"/>
    <property type="match status" value="1"/>
</dbReference>
<dbReference type="Gene3D" id="2.60.40.770">
    <property type="match status" value="2"/>
</dbReference>
<dbReference type="Pfam" id="PF02221">
    <property type="entry name" value="E1_DerP2_DerF2"/>
    <property type="match status" value="2"/>
</dbReference>
<dbReference type="AlphaFoldDB" id="A0A922SA07"/>
<protein>
    <recommendedName>
        <fullName evidence="5">MD-2-related lipid-recognition domain-containing protein</fullName>
    </recommendedName>
</protein>
<dbReference type="InterPro" id="IPR003172">
    <property type="entry name" value="ML_dom"/>
</dbReference>
<dbReference type="InterPro" id="IPR014756">
    <property type="entry name" value="Ig_E-set"/>
</dbReference>
<feature type="signal peptide" evidence="4">
    <location>
        <begin position="1"/>
        <end position="29"/>
    </location>
</feature>
<dbReference type="SUPFAM" id="SSF81296">
    <property type="entry name" value="E set domains"/>
    <property type="match status" value="2"/>
</dbReference>
<gene>
    <name evidence="6" type="ORF">HF086_009922</name>
</gene>
<evidence type="ECO:0000256" key="4">
    <source>
        <dbReference type="SAM" id="SignalP"/>
    </source>
</evidence>
<comment type="similarity">
    <text evidence="2">Belongs to the NPC2 family.</text>
</comment>
<feature type="domain" description="MD-2-related lipid-recognition" evidence="5">
    <location>
        <begin position="32"/>
        <end position="137"/>
    </location>
</feature>
<feature type="domain" description="MD-2-related lipid-recognition" evidence="5">
    <location>
        <begin position="169"/>
        <end position="276"/>
    </location>
</feature>
<comment type="subcellular location">
    <subcellularLocation>
        <location evidence="1">Secreted</location>
    </subcellularLocation>
</comment>